<evidence type="ECO:0000313" key="1">
    <source>
        <dbReference type="EMBL" id="MBC3936545.1"/>
    </source>
</evidence>
<proteinExistence type="predicted"/>
<dbReference type="RefSeq" id="WP_186882090.1">
    <property type="nucleotide sequence ID" value="NZ_JACOGG010000016.1"/>
</dbReference>
<evidence type="ECO:0000313" key="2">
    <source>
        <dbReference type="Proteomes" id="UP000612361"/>
    </source>
</evidence>
<keyword evidence="2" id="KW-1185">Reference proteome</keyword>
<dbReference type="AlphaFoldDB" id="A0A923KZS6"/>
<reference evidence="1" key="1">
    <citation type="submission" date="2020-08" db="EMBL/GenBank/DDBJ databases">
        <title>Novel species isolated from subtropical streams in China.</title>
        <authorList>
            <person name="Lu H."/>
        </authorList>
    </citation>
    <scope>NUCLEOTIDE SEQUENCE</scope>
    <source>
        <strain evidence="1">CY7W</strain>
    </source>
</reference>
<gene>
    <name evidence="1" type="ORF">H8K47_14355</name>
</gene>
<dbReference type="Proteomes" id="UP000612361">
    <property type="component" value="Unassembled WGS sequence"/>
</dbReference>
<comment type="caution">
    <text evidence="1">The sequence shown here is derived from an EMBL/GenBank/DDBJ whole genome shotgun (WGS) entry which is preliminary data.</text>
</comment>
<dbReference type="EMBL" id="JACOGG010000016">
    <property type="protein sequence ID" value="MBC3936545.1"/>
    <property type="molecule type" value="Genomic_DNA"/>
</dbReference>
<organism evidence="1 2">
    <name type="scientific">Undibacterium rugosum</name>
    <dbReference type="NCBI Taxonomy" id="2762291"/>
    <lineage>
        <taxon>Bacteria</taxon>
        <taxon>Pseudomonadati</taxon>
        <taxon>Pseudomonadota</taxon>
        <taxon>Betaproteobacteria</taxon>
        <taxon>Burkholderiales</taxon>
        <taxon>Oxalobacteraceae</taxon>
        <taxon>Undibacterium</taxon>
    </lineage>
</organism>
<name>A0A923KZS6_9BURK</name>
<accession>A0A923KZS6</accession>
<protein>
    <submittedName>
        <fullName evidence="1">Uncharacterized protein</fullName>
    </submittedName>
</protein>
<sequence length="87" mass="9938">MAEKFIFQRGNYAFGAAQCVLTQISDNNKAKRKTGNAGKHTRFAYINRFSTVRMPHLFEGKQKQLLAHSLSEQFNGYPDSSPAPYYF</sequence>